<organism evidence="3 4">
    <name type="scientific">Modicisalibacter muralis</name>
    <dbReference type="NCBI Taxonomy" id="119000"/>
    <lineage>
        <taxon>Bacteria</taxon>
        <taxon>Pseudomonadati</taxon>
        <taxon>Pseudomonadota</taxon>
        <taxon>Gammaproteobacteria</taxon>
        <taxon>Oceanospirillales</taxon>
        <taxon>Halomonadaceae</taxon>
        <taxon>Modicisalibacter</taxon>
    </lineage>
</organism>
<proteinExistence type="predicted"/>
<dbReference type="RefSeq" id="WP_089724685.1">
    <property type="nucleotide sequence ID" value="NZ_FNGI01000001.1"/>
</dbReference>
<dbReference type="GO" id="GO:0032259">
    <property type="term" value="P:methylation"/>
    <property type="evidence" value="ECO:0007669"/>
    <property type="project" value="UniProtKB-KW"/>
</dbReference>
<keyword evidence="4" id="KW-1185">Reference proteome</keyword>
<dbReference type="InterPro" id="IPR029063">
    <property type="entry name" value="SAM-dependent_MTases_sf"/>
</dbReference>
<dbReference type="EMBL" id="FNGI01000001">
    <property type="protein sequence ID" value="SDK83057.1"/>
    <property type="molecule type" value="Genomic_DNA"/>
</dbReference>
<dbReference type="SUPFAM" id="SSF46785">
    <property type="entry name" value="Winged helix' DNA-binding domain"/>
    <property type="match status" value="1"/>
</dbReference>
<dbReference type="CDD" id="cd02440">
    <property type="entry name" value="AdoMet_MTases"/>
    <property type="match status" value="1"/>
</dbReference>
<evidence type="ECO:0000259" key="1">
    <source>
        <dbReference type="Pfam" id="PF13847"/>
    </source>
</evidence>
<sequence length="352" mass="37414">MSIDQAKVAAFADQVVGDIAAAMSGVMTNLGHKLGLYRAMAGSGPLTSVELAQRTGLHERYVREWLNNQMAGGYLDYDSAAGAYTLSDEHALVLANPDSPAFLAGGFDMISSMWIDEEKIAQAFRTGNGIGWHEHHPHLFCGMEAIFRTGYRTDLAQRWIPALDGVAAKLENGGKVADIGCGHGASTIIMAKAFPQSSFVGFDYHPQSIEVARLRAEEAGVANRTTFEVASAKEFAGDGYDLICFMDCLHDLGDPLGAARHALSTLTDDGTVLLVEPFAGDRVEDNIGPVGRMFYAASTAVCVPNSLSQETGLGLGAQAGEAQLSAVLSAAGFSRVRRVAETPFNIVIEARP</sequence>
<dbReference type="Gene3D" id="1.10.10.10">
    <property type="entry name" value="Winged helix-like DNA-binding domain superfamily/Winged helix DNA-binding domain"/>
    <property type="match status" value="1"/>
</dbReference>
<dbReference type="GO" id="GO:0008168">
    <property type="term" value="F:methyltransferase activity"/>
    <property type="evidence" value="ECO:0007669"/>
    <property type="project" value="UniProtKB-KW"/>
</dbReference>
<feature type="domain" description="Methyltransferase" evidence="1">
    <location>
        <begin position="171"/>
        <end position="277"/>
    </location>
</feature>
<feature type="domain" description="S-adenosylmethionine-dependent methyltransferase Rv2258c-like winged HTH" evidence="2">
    <location>
        <begin position="23"/>
        <end position="95"/>
    </location>
</feature>
<evidence type="ECO:0000259" key="2">
    <source>
        <dbReference type="Pfam" id="PF21320"/>
    </source>
</evidence>
<dbReference type="Proteomes" id="UP000198654">
    <property type="component" value="Unassembled WGS sequence"/>
</dbReference>
<keyword evidence="3" id="KW-0489">Methyltransferase</keyword>
<dbReference type="Pfam" id="PF13847">
    <property type="entry name" value="Methyltransf_31"/>
    <property type="match status" value="1"/>
</dbReference>
<gene>
    <name evidence="3" type="ORF">SAMN05661010_00223</name>
</gene>
<dbReference type="InterPro" id="IPR036388">
    <property type="entry name" value="WH-like_DNA-bd_sf"/>
</dbReference>
<name>A0A1G9F3W9_9GAMM</name>
<keyword evidence="3" id="KW-0808">Transferase</keyword>
<evidence type="ECO:0000313" key="4">
    <source>
        <dbReference type="Proteomes" id="UP000198654"/>
    </source>
</evidence>
<dbReference type="PANTHER" id="PTHR45128">
    <property type="entry name" value="METHYLTRANSFERASE TYPE 11"/>
    <property type="match status" value="1"/>
</dbReference>
<dbReference type="Pfam" id="PF21320">
    <property type="entry name" value="WHD_Rv2258c"/>
    <property type="match status" value="1"/>
</dbReference>
<dbReference type="InterPro" id="IPR053173">
    <property type="entry name" value="SAM-binding_MTase"/>
</dbReference>
<dbReference type="AlphaFoldDB" id="A0A1G9F3W9"/>
<dbReference type="OrthoDB" id="9801363at2"/>
<dbReference type="InterPro" id="IPR025714">
    <property type="entry name" value="Methyltranfer_dom"/>
</dbReference>
<reference evidence="3 4" key="1">
    <citation type="submission" date="2016-10" db="EMBL/GenBank/DDBJ databases">
        <authorList>
            <person name="de Groot N.N."/>
        </authorList>
    </citation>
    <scope>NUCLEOTIDE SEQUENCE [LARGE SCALE GENOMIC DNA]</scope>
    <source>
        <strain evidence="3 4">DSM 14789</strain>
    </source>
</reference>
<dbReference type="Gene3D" id="3.40.50.150">
    <property type="entry name" value="Vaccinia Virus protein VP39"/>
    <property type="match status" value="1"/>
</dbReference>
<dbReference type="InterPro" id="IPR048711">
    <property type="entry name" value="WHD_Rv2258c"/>
</dbReference>
<evidence type="ECO:0000313" key="3">
    <source>
        <dbReference type="EMBL" id="SDK83057.1"/>
    </source>
</evidence>
<dbReference type="InterPro" id="IPR036390">
    <property type="entry name" value="WH_DNA-bd_sf"/>
</dbReference>
<accession>A0A1G9F3W9</accession>
<dbReference type="STRING" id="119000.SAMN05661010_00223"/>
<dbReference type="PANTHER" id="PTHR45128:SF2">
    <property type="entry name" value="METHYLTRANSFERASE DOMAIN-CONTAINING PROTEIN"/>
    <property type="match status" value="1"/>
</dbReference>
<protein>
    <submittedName>
        <fullName evidence="3">Methyltransferase domain-containing protein</fullName>
    </submittedName>
</protein>
<dbReference type="SUPFAM" id="SSF53335">
    <property type="entry name" value="S-adenosyl-L-methionine-dependent methyltransferases"/>
    <property type="match status" value="1"/>
</dbReference>